<reference evidence="14" key="2">
    <citation type="submission" date="2012-02" db="EMBL/GenBank/DDBJ databases">
        <title>Complete sequence of chromosome of Natrinema pellirubrum DSM 15624.</title>
        <authorList>
            <consortium name="US DOE Joint Genome Institute"/>
            <person name="Lucas S."/>
            <person name="Han J."/>
            <person name="Lapidus A."/>
            <person name="Cheng J.-F."/>
            <person name="Goodwin L."/>
            <person name="Pitluck S."/>
            <person name="Peters L."/>
            <person name="Teshima H."/>
            <person name="Detter J.C."/>
            <person name="Han C."/>
            <person name="Tapia R."/>
            <person name="Land M."/>
            <person name="Hauser L."/>
            <person name="Kyrpides N."/>
            <person name="Ivanova N."/>
            <person name="Pagani I."/>
            <person name="Sproer C."/>
            <person name="Anderson I."/>
            <person name="Woyke T."/>
        </authorList>
    </citation>
    <scope>NUCLEOTIDE SEQUENCE</scope>
    <source>
        <strain evidence="14">DSM 15624</strain>
    </source>
</reference>
<dbReference type="PANTHER" id="PTHR48086">
    <property type="entry name" value="SODIUM/PROLINE SYMPORTER-RELATED"/>
    <property type="match status" value="1"/>
</dbReference>
<dbReference type="GO" id="GO:0006814">
    <property type="term" value="P:sodium ion transport"/>
    <property type="evidence" value="ECO:0007669"/>
    <property type="project" value="UniProtKB-KW"/>
</dbReference>
<feature type="transmembrane region" description="Helical" evidence="13">
    <location>
        <begin position="260"/>
        <end position="283"/>
    </location>
</feature>
<protein>
    <submittedName>
        <fullName evidence="14 15">Symporter</fullName>
    </submittedName>
</protein>
<dbReference type="CDD" id="cd10322">
    <property type="entry name" value="SLC5sbd"/>
    <property type="match status" value="1"/>
</dbReference>
<dbReference type="AlphaFoldDB" id="L0JM42"/>
<name>L0JM42_NATP1</name>
<dbReference type="PANTHER" id="PTHR48086:SF3">
    <property type="entry name" value="SODIUM_PROLINE SYMPORTER"/>
    <property type="match status" value="1"/>
</dbReference>
<keyword evidence="5 13" id="KW-0812">Transmembrane</keyword>
<keyword evidence="8" id="KW-0915">Sodium</keyword>
<dbReference type="EMBL" id="CP003372">
    <property type="protein sequence ID" value="AGB31657.1"/>
    <property type="molecule type" value="Genomic_DNA"/>
</dbReference>
<evidence type="ECO:0000313" key="16">
    <source>
        <dbReference type="Proteomes" id="UP000010843"/>
    </source>
</evidence>
<dbReference type="Proteomes" id="UP000010843">
    <property type="component" value="Chromosome"/>
</dbReference>
<feature type="transmembrane region" description="Helical" evidence="13">
    <location>
        <begin position="223"/>
        <end position="248"/>
    </location>
</feature>
<evidence type="ECO:0000256" key="5">
    <source>
        <dbReference type="ARBA" id="ARBA00022692"/>
    </source>
</evidence>
<dbReference type="OrthoDB" id="9779at2157"/>
<feature type="transmembrane region" description="Helical" evidence="13">
    <location>
        <begin position="437"/>
        <end position="457"/>
    </location>
</feature>
<feature type="transmembrane region" description="Helical" evidence="13">
    <location>
        <begin position="147"/>
        <end position="169"/>
    </location>
</feature>
<dbReference type="STRING" id="797303.Natpe_1768"/>
<evidence type="ECO:0000313" key="17">
    <source>
        <dbReference type="Proteomes" id="UP000011593"/>
    </source>
</evidence>
<keyword evidence="10 13" id="KW-0472">Membrane</keyword>
<feature type="transmembrane region" description="Helical" evidence="13">
    <location>
        <begin position="181"/>
        <end position="203"/>
    </location>
</feature>
<dbReference type="GO" id="GO:0015293">
    <property type="term" value="F:symporter activity"/>
    <property type="evidence" value="ECO:0007669"/>
    <property type="project" value="UniProtKB-KW"/>
</dbReference>
<dbReference type="InterPro" id="IPR001734">
    <property type="entry name" value="Na/solute_symporter"/>
</dbReference>
<evidence type="ECO:0000313" key="14">
    <source>
        <dbReference type="EMBL" id="AGB31657.1"/>
    </source>
</evidence>
<evidence type="ECO:0000256" key="1">
    <source>
        <dbReference type="ARBA" id="ARBA00004651"/>
    </source>
</evidence>
<feature type="transmembrane region" description="Helical" evidence="13">
    <location>
        <begin position="117"/>
        <end position="135"/>
    </location>
</feature>
<evidence type="ECO:0000256" key="8">
    <source>
        <dbReference type="ARBA" id="ARBA00023053"/>
    </source>
</evidence>
<reference evidence="15 17" key="3">
    <citation type="journal article" date="2014" name="PLoS Genet.">
        <title>Phylogenetically driven sequencing of extremely halophilic archaea reveals strategies for static and dynamic osmo-response.</title>
        <authorList>
            <person name="Becker E.A."/>
            <person name="Seitzer P.M."/>
            <person name="Tritt A."/>
            <person name="Larsen D."/>
            <person name="Krusor M."/>
            <person name="Yao A.I."/>
            <person name="Wu D."/>
            <person name="Madern D."/>
            <person name="Eisen J.A."/>
            <person name="Darling A.E."/>
            <person name="Facciotti M.T."/>
        </authorList>
    </citation>
    <scope>NUCLEOTIDE SEQUENCE [LARGE SCALE GENOMIC DNA]</scope>
    <source>
        <strain evidence="15 17">DSM 15624</strain>
    </source>
</reference>
<dbReference type="EMBL" id="AOIE01000084">
    <property type="protein sequence ID" value="ELY73026.1"/>
    <property type="molecule type" value="Genomic_DNA"/>
</dbReference>
<dbReference type="PATRIC" id="fig|797303.5.peg.2894"/>
<sequence length="477" mass="50356">MSQASELAIVLGYFLVILGIGYYFKDHRSGEEYWSAGGEIGTVMNTLAIFAAFASGGTFLGSIGFAYTFGLPFGWTAITGSVVGFIVAAILVAKPMRRVDAYTITDVFDFLYRDRRINLLVPIVVILAFVLYMVAQLKAAGVVTEYLLGIGYLPSVVVIGLIFIGYVSLGGMWAITVTDVLQGVLIWGLMLIMAGIGFAYYGFSITAPGAATPGLLEMAPVHPASYLGFFVIWASTVAILPHIVMRVLSADSPKSAKIAYSWVAILYAVFSVIAFYIIPSVALSIDSNLADPDLALVVVMESLLPAVVAGLVAAAILAAVMSTTDALLLAMSASIANDIYGTVLNPDASDERVVRLGTVATVGVGLVSIAIAALDPPSVLVVLYTDATGMMAAAFFFPLVLGIWWKRTTTSGALAGMVTGLLSYVGAWLLLPMFSAILLALPLSLCVTVAVSLVTDAPSVEKVERLRDELGHEDAGW</sequence>
<evidence type="ECO:0000256" key="7">
    <source>
        <dbReference type="ARBA" id="ARBA00022989"/>
    </source>
</evidence>
<dbReference type="Proteomes" id="UP000011593">
    <property type="component" value="Unassembled WGS sequence"/>
</dbReference>
<dbReference type="InterPro" id="IPR018212">
    <property type="entry name" value="Na/solute_symporter_CS"/>
</dbReference>
<evidence type="ECO:0000256" key="11">
    <source>
        <dbReference type="ARBA" id="ARBA00023201"/>
    </source>
</evidence>
<keyword evidence="7 13" id="KW-1133">Transmembrane helix</keyword>
<evidence type="ECO:0000256" key="6">
    <source>
        <dbReference type="ARBA" id="ARBA00022847"/>
    </source>
</evidence>
<evidence type="ECO:0000256" key="13">
    <source>
        <dbReference type="SAM" id="Phobius"/>
    </source>
</evidence>
<keyword evidence="6" id="KW-0769">Symport</keyword>
<keyword evidence="17" id="KW-1185">Reference proteome</keyword>
<feature type="transmembrane region" description="Helical" evidence="13">
    <location>
        <begin position="353"/>
        <end position="374"/>
    </location>
</feature>
<keyword evidence="11" id="KW-0739">Sodium transport</keyword>
<dbReference type="KEGG" id="npe:Natpe_1768"/>
<dbReference type="GO" id="GO:0046942">
    <property type="term" value="P:carboxylic acid transport"/>
    <property type="evidence" value="ECO:0007669"/>
    <property type="project" value="UniProtKB-ARBA"/>
</dbReference>
<feature type="transmembrane region" description="Helical" evidence="13">
    <location>
        <begin position="73"/>
        <end position="93"/>
    </location>
</feature>
<evidence type="ECO:0000256" key="2">
    <source>
        <dbReference type="ARBA" id="ARBA00006434"/>
    </source>
</evidence>
<dbReference type="GeneID" id="14332509"/>
<dbReference type="InterPro" id="IPR038377">
    <property type="entry name" value="Na/Glc_symporter_sf"/>
</dbReference>
<dbReference type="Gene3D" id="1.20.1730.10">
    <property type="entry name" value="Sodium/glucose cotransporter"/>
    <property type="match status" value="1"/>
</dbReference>
<feature type="transmembrane region" description="Helical" evidence="13">
    <location>
        <begin position="380"/>
        <end position="405"/>
    </location>
</feature>
<feature type="transmembrane region" description="Helical" evidence="13">
    <location>
        <begin position="303"/>
        <end position="332"/>
    </location>
</feature>
<dbReference type="PROSITE" id="PS00456">
    <property type="entry name" value="NA_SOLUT_SYMP_1"/>
    <property type="match status" value="1"/>
</dbReference>
<feature type="transmembrane region" description="Helical" evidence="13">
    <location>
        <begin position="412"/>
        <end position="431"/>
    </location>
</feature>
<dbReference type="eggNOG" id="arCOG01317">
    <property type="taxonomic scope" value="Archaea"/>
</dbReference>
<dbReference type="RefSeq" id="WP_006182227.1">
    <property type="nucleotide sequence ID" value="NC_019962.1"/>
</dbReference>
<comment type="subcellular location">
    <subcellularLocation>
        <location evidence="1">Cell membrane</location>
        <topology evidence="1">Multi-pass membrane protein</topology>
    </subcellularLocation>
</comment>
<evidence type="ECO:0000256" key="9">
    <source>
        <dbReference type="ARBA" id="ARBA00023065"/>
    </source>
</evidence>
<dbReference type="PROSITE" id="PS50283">
    <property type="entry name" value="NA_SOLUT_SYMP_3"/>
    <property type="match status" value="1"/>
</dbReference>
<evidence type="ECO:0000313" key="15">
    <source>
        <dbReference type="EMBL" id="ELY73026.1"/>
    </source>
</evidence>
<keyword evidence="3" id="KW-0813">Transport</keyword>
<keyword evidence="9" id="KW-0406">Ion transport</keyword>
<feature type="transmembrane region" description="Helical" evidence="13">
    <location>
        <begin position="45"/>
        <end position="67"/>
    </location>
</feature>
<organism evidence="14 16">
    <name type="scientific">Natrinema pellirubrum (strain DSM 15624 / CIP 106293 / JCM 10476 / NCIMB 786 / 157)</name>
    <dbReference type="NCBI Taxonomy" id="797303"/>
    <lineage>
        <taxon>Archaea</taxon>
        <taxon>Methanobacteriati</taxon>
        <taxon>Methanobacteriota</taxon>
        <taxon>Stenosarchaea group</taxon>
        <taxon>Halobacteria</taxon>
        <taxon>Halobacteriales</taxon>
        <taxon>Natrialbaceae</taxon>
        <taxon>Natrinema</taxon>
    </lineage>
</organism>
<evidence type="ECO:0000256" key="12">
    <source>
        <dbReference type="RuleBase" id="RU362091"/>
    </source>
</evidence>
<dbReference type="GO" id="GO:0005886">
    <property type="term" value="C:plasma membrane"/>
    <property type="evidence" value="ECO:0007669"/>
    <property type="project" value="UniProtKB-SubCell"/>
</dbReference>
<dbReference type="HOGENOM" id="CLU_018808_15_1_2"/>
<evidence type="ECO:0000256" key="3">
    <source>
        <dbReference type="ARBA" id="ARBA00022448"/>
    </source>
</evidence>
<dbReference type="InterPro" id="IPR050277">
    <property type="entry name" value="Sodium:Solute_Symporter"/>
</dbReference>
<gene>
    <name evidence="14" type="ordered locus">Natpe_1768</name>
    <name evidence="15" type="ORF">C488_14327</name>
</gene>
<dbReference type="Pfam" id="PF00474">
    <property type="entry name" value="SSF"/>
    <property type="match status" value="1"/>
</dbReference>
<evidence type="ECO:0000256" key="10">
    <source>
        <dbReference type="ARBA" id="ARBA00023136"/>
    </source>
</evidence>
<proteinExistence type="inferred from homology"/>
<accession>L0JM42</accession>
<evidence type="ECO:0000256" key="4">
    <source>
        <dbReference type="ARBA" id="ARBA00022475"/>
    </source>
</evidence>
<dbReference type="PROSITE" id="PS00457">
    <property type="entry name" value="NA_SOLUT_SYMP_2"/>
    <property type="match status" value="1"/>
</dbReference>
<reference evidence="16" key="1">
    <citation type="submission" date="2012-02" db="EMBL/GenBank/DDBJ databases">
        <title>Complete sequence of chromosome of Natrinema pellirubrum DSM 15624.</title>
        <authorList>
            <person name="Lucas S."/>
            <person name="Han J."/>
            <person name="Lapidus A."/>
            <person name="Cheng J.-F."/>
            <person name="Goodwin L."/>
            <person name="Pitluck S."/>
            <person name="Peters L."/>
            <person name="Teshima H."/>
            <person name="Detter J.C."/>
            <person name="Han C."/>
            <person name="Tapia R."/>
            <person name="Land M."/>
            <person name="Hauser L."/>
            <person name="Kyrpides N."/>
            <person name="Ivanova N."/>
            <person name="Pagani I."/>
            <person name="Sproer C."/>
            <person name="Anderson I."/>
            <person name="Woyke T."/>
        </authorList>
    </citation>
    <scope>NUCLEOTIDE SEQUENCE [LARGE SCALE GENOMIC DNA]</scope>
    <source>
        <strain evidence="16">DSM 15624 / JCM 10476 / NCIMB 786</strain>
    </source>
</reference>
<feature type="transmembrane region" description="Helical" evidence="13">
    <location>
        <begin position="6"/>
        <end position="24"/>
    </location>
</feature>
<comment type="similarity">
    <text evidence="2 12">Belongs to the sodium:solute symporter (SSF) (TC 2.A.21) family.</text>
</comment>
<keyword evidence="4" id="KW-1003">Cell membrane</keyword>